<keyword evidence="1" id="KW-1133">Transmembrane helix</keyword>
<sequence>MLPQLYKMANYTQCAENPSNYYCSAQARLIIPSTNLNTINLIKNFSLDKTKFDREFIYRTQCIPKEFIQDDSELYYYASNLVNQEMEFFQLSAKVEDVTCNKIGLEINTFDIICLVVVVFYNILLMFATYKEKSYEKEKGLKYAISRLSLFHTWKLRSKPPNTTDFKNLINMNGTRVFGMLIIILLHIGVASNTSFISDPEVYEKVYYTLVDSILGCLPALIVLYFFLISSWLLTIQVHNIYARGQLSLKNVGILILNRYFRYIEVRSIYQSLPYVVAYMSTYTLWSSSLIGVIFGIIYIKTKNFTIKPNAVLNTIWCSTSFGLIYLSIKMGAIKINGIKASLLGCLIRPIFSLGCALGVYGMSHNLGGPIKNLMESKVFIILSNCVYCVYLIHMPTMLLINRFSMEPINFDYWKVIQDYIVSVILSFLIGIYFTLAIEEPGNMIQKKILPQITKWEKISKTE</sequence>
<dbReference type="PANTHER" id="PTHR11161">
    <property type="entry name" value="O-ACYLTRANSFERASE"/>
    <property type="match status" value="1"/>
</dbReference>
<accession>A0A6P7GV75</accession>
<feature type="transmembrane region" description="Helical" evidence="1">
    <location>
        <begin position="110"/>
        <end position="130"/>
    </location>
</feature>
<gene>
    <name evidence="2 3 4" type="primary">LOC114343304</name>
</gene>
<evidence type="ECO:0000256" key="1">
    <source>
        <dbReference type="SAM" id="Phobius"/>
    </source>
</evidence>
<dbReference type="PANTHER" id="PTHR11161:SF72">
    <property type="entry name" value="FI21449P1"/>
    <property type="match status" value="1"/>
</dbReference>
<dbReference type="RefSeq" id="XP_028149917.1">
    <property type="nucleotide sequence ID" value="XM_028294116.1"/>
</dbReference>
<proteinExistence type="predicted"/>
<dbReference type="RefSeq" id="XP_028149916.1">
    <property type="nucleotide sequence ID" value="XM_028294115.1"/>
</dbReference>
<protein>
    <submittedName>
        <fullName evidence="2 3">Uncharacterized protein LOC114343304 isoform X1</fullName>
    </submittedName>
</protein>
<dbReference type="OrthoDB" id="10265389at2759"/>
<evidence type="ECO:0000313" key="3">
    <source>
        <dbReference type="RefSeq" id="XP_028149916.1"/>
    </source>
</evidence>
<keyword evidence="1" id="KW-0472">Membrane</keyword>
<feature type="transmembrane region" description="Helical" evidence="1">
    <location>
        <begin position="311"/>
        <end position="329"/>
    </location>
</feature>
<organism evidence="4">
    <name type="scientific">Diabrotica virgifera virgifera</name>
    <name type="common">western corn rootworm</name>
    <dbReference type="NCBI Taxonomy" id="50390"/>
    <lineage>
        <taxon>Eukaryota</taxon>
        <taxon>Metazoa</taxon>
        <taxon>Ecdysozoa</taxon>
        <taxon>Arthropoda</taxon>
        <taxon>Hexapoda</taxon>
        <taxon>Insecta</taxon>
        <taxon>Pterygota</taxon>
        <taxon>Neoptera</taxon>
        <taxon>Endopterygota</taxon>
        <taxon>Coleoptera</taxon>
        <taxon>Polyphaga</taxon>
        <taxon>Cucujiformia</taxon>
        <taxon>Chrysomeloidea</taxon>
        <taxon>Chrysomelidae</taxon>
        <taxon>Galerucinae</taxon>
        <taxon>Diabroticina</taxon>
        <taxon>Diabroticites</taxon>
        <taxon>Diabrotica</taxon>
    </lineage>
</organism>
<dbReference type="InterPro" id="IPR052728">
    <property type="entry name" value="O2_lipid_transport_reg"/>
</dbReference>
<feature type="transmembrane region" description="Helical" evidence="1">
    <location>
        <begin position="210"/>
        <end position="235"/>
    </location>
</feature>
<dbReference type="KEGG" id="dvv:114343304"/>
<feature type="transmembrane region" description="Helical" evidence="1">
    <location>
        <begin position="341"/>
        <end position="360"/>
    </location>
</feature>
<feature type="transmembrane region" description="Helical" evidence="1">
    <location>
        <begin position="276"/>
        <end position="299"/>
    </location>
</feature>
<evidence type="ECO:0000313" key="4">
    <source>
        <dbReference type="RefSeq" id="XP_028149917.1"/>
    </source>
</evidence>
<feature type="transmembrane region" description="Helical" evidence="1">
    <location>
        <begin position="380"/>
        <end position="400"/>
    </location>
</feature>
<evidence type="ECO:0000313" key="2">
    <source>
        <dbReference type="RefSeq" id="XP_028149915.1"/>
    </source>
</evidence>
<feature type="transmembrane region" description="Helical" evidence="1">
    <location>
        <begin position="420"/>
        <end position="438"/>
    </location>
</feature>
<keyword evidence="1" id="KW-0812">Transmembrane</keyword>
<name>A0A6P7GV75_DIAVI</name>
<dbReference type="AlphaFoldDB" id="A0A6P7GV75"/>
<dbReference type="RefSeq" id="XP_028149915.1">
    <property type="nucleotide sequence ID" value="XM_028294114.1"/>
</dbReference>
<reference evidence="2 3" key="1">
    <citation type="submission" date="2025-04" db="UniProtKB">
        <authorList>
            <consortium name="RefSeq"/>
        </authorList>
    </citation>
    <scope>IDENTIFICATION</scope>
    <source>
        <tissue evidence="2 3">Whole insect</tissue>
    </source>
</reference>
<feature type="transmembrane region" description="Helical" evidence="1">
    <location>
        <begin position="177"/>
        <end position="198"/>
    </location>
</feature>